<name>A0ABD5NKL3_9EURY</name>
<comment type="caution">
    <text evidence="1">The sequence shown here is derived from an EMBL/GenBank/DDBJ whole genome shotgun (WGS) entry which is preliminary data.</text>
</comment>
<organism evidence="1 2">
    <name type="scientific">Halovivax cerinus</name>
    <dbReference type="NCBI Taxonomy" id="1487865"/>
    <lineage>
        <taxon>Archaea</taxon>
        <taxon>Methanobacteriati</taxon>
        <taxon>Methanobacteriota</taxon>
        <taxon>Stenosarchaea group</taxon>
        <taxon>Halobacteria</taxon>
        <taxon>Halobacteriales</taxon>
        <taxon>Natrialbaceae</taxon>
        <taxon>Halovivax</taxon>
    </lineage>
</organism>
<dbReference type="RefSeq" id="WP_256533784.1">
    <property type="nucleotide sequence ID" value="NZ_CP101824.1"/>
</dbReference>
<gene>
    <name evidence="1" type="ORF">ACFOUR_04105</name>
</gene>
<evidence type="ECO:0000313" key="2">
    <source>
        <dbReference type="Proteomes" id="UP001595846"/>
    </source>
</evidence>
<proteinExistence type="predicted"/>
<dbReference type="EMBL" id="JBHSAQ010000002">
    <property type="protein sequence ID" value="MFC3957556.1"/>
    <property type="molecule type" value="Genomic_DNA"/>
</dbReference>
<keyword evidence="2" id="KW-1185">Reference proteome</keyword>
<protein>
    <recommendedName>
        <fullName evidence="3">CopG family transcriptional regulator</fullName>
    </recommendedName>
</protein>
<dbReference type="AlphaFoldDB" id="A0ABD5NKL3"/>
<dbReference type="Proteomes" id="UP001595846">
    <property type="component" value="Unassembled WGS sequence"/>
</dbReference>
<reference evidence="1 2" key="1">
    <citation type="journal article" date="2019" name="Int. J. Syst. Evol. Microbiol.">
        <title>The Global Catalogue of Microorganisms (GCM) 10K type strain sequencing project: providing services to taxonomists for standard genome sequencing and annotation.</title>
        <authorList>
            <consortium name="The Broad Institute Genomics Platform"/>
            <consortium name="The Broad Institute Genome Sequencing Center for Infectious Disease"/>
            <person name="Wu L."/>
            <person name="Ma J."/>
        </authorList>
    </citation>
    <scope>NUCLEOTIDE SEQUENCE [LARGE SCALE GENOMIC DNA]</scope>
    <source>
        <strain evidence="1 2">IBRC-M 10256</strain>
    </source>
</reference>
<dbReference type="GeneID" id="73902924"/>
<accession>A0ABD5NKL3</accession>
<evidence type="ECO:0000313" key="1">
    <source>
        <dbReference type="EMBL" id="MFC3957556.1"/>
    </source>
</evidence>
<sequence>MSQVTQQRDRINVALRRSTYNRLEDLKEYESTSFNDLIAGLIDEHESRQGV</sequence>
<evidence type="ECO:0008006" key="3">
    <source>
        <dbReference type="Google" id="ProtNLM"/>
    </source>
</evidence>